<dbReference type="Proteomes" id="UP000237819">
    <property type="component" value="Unassembled WGS sequence"/>
</dbReference>
<evidence type="ECO:0000313" key="4">
    <source>
        <dbReference type="Proteomes" id="UP000237819"/>
    </source>
</evidence>
<organism evidence="3 4">
    <name type="scientific">Blastopirellula marina</name>
    <dbReference type="NCBI Taxonomy" id="124"/>
    <lineage>
        <taxon>Bacteria</taxon>
        <taxon>Pseudomonadati</taxon>
        <taxon>Planctomycetota</taxon>
        <taxon>Planctomycetia</taxon>
        <taxon>Pirellulales</taxon>
        <taxon>Pirellulaceae</taxon>
        <taxon>Blastopirellula</taxon>
    </lineage>
</organism>
<sequence length="157" mass="16913">MGLAIVIRDDCDTALFAFVGMLPSEQRGSRFFSSFFAIVVGNGRTPIRQFACKAHPNGDNGGMIQRFSLLKIFVVIALVALGCLVVRQAFVGADWAKAIAFLFLAAIAWGAIHFLLGVAGYIAMSLRDLLSPRKAQSPFATDTPAPQIIPPKNIDSE</sequence>
<feature type="region of interest" description="Disordered" evidence="1">
    <location>
        <begin position="137"/>
        <end position="157"/>
    </location>
</feature>
<reference evidence="3 4" key="1">
    <citation type="submission" date="2018-02" db="EMBL/GenBank/DDBJ databases">
        <title>Comparative genomes isolates from brazilian mangrove.</title>
        <authorList>
            <person name="Araujo J.E."/>
            <person name="Taketani R.G."/>
            <person name="Silva M.C.P."/>
            <person name="Loureco M.V."/>
            <person name="Andreote F.D."/>
        </authorList>
    </citation>
    <scope>NUCLEOTIDE SEQUENCE [LARGE SCALE GENOMIC DNA]</scope>
    <source>
        <strain evidence="3 4">Nap-Phe MGV</strain>
    </source>
</reference>
<comment type="caution">
    <text evidence="3">The sequence shown here is derived from an EMBL/GenBank/DDBJ whole genome shotgun (WGS) entry which is preliminary data.</text>
</comment>
<dbReference type="AlphaFoldDB" id="A0A2S8GDI0"/>
<keyword evidence="2" id="KW-0812">Transmembrane</keyword>
<feature type="transmembrane region" description="Helical" evidence="2">
    <location>
        <begin position="99"/>
        <end position="124"/>
    </location>
</feature>
<name>A0A2S8GDI0_9BACT</name>
<feature type="transmembrane region" description="Helical" evidence="2">
    <location>
        <begin position="72"/>
        <end position="93"/>
    </location>
</feature>
<protein>
    <submittedName>
        <fullName evidence="3">Uncharacterized protein</fullName>
    </submittedName>
</protein>
<proteinExistence type="predicted"/>
<keyword evidence="2" id="KW-0472">Membrane</keyword>
<keyword evidence="2" id="KW-1133">Transmembrane helix</keyword>
<evidence type="ECO:0000256" key="2">
    <source>
        <dbReference type="SAM" id="Phobius"/>
    </source>
</evidence>
<dbReference type="EMBL" id="PUHZ01000025">
    <property type="protein sequence ID" value="PQO42516.1"/>
    <property type="molecule type" value="Genomic_DNA"/>
</dbReference>
<gene>
    <name evidence="3" type="ORF">C5Y93_29775</name>
</gene>
<evidence type="ECO:0000313" key="3">
    <source>
        <dbReference type="EMBL" id="PQO42516.1"/>
    </source>
</evidence>
<accession>A0A2S8GDI0</accession>
<evidence type="ECO:0000256" key="1">
    <source>
        <dbReference type="SAM" id="MobiDB-lite"/>
    </source>
</evidence>